<dbReference type="Proteomes" id="UP000250235">
    <property type="component" value="Unassembled WGS sequence"/>
</dbReference>
<reference evidence="1 2" key="1">
    <citation type="journal article" date="2015" name="Proc. Natl. Acad. Sci. U.S.A.">
        <title>The resurrection genome of Boea hygrometrica: A blueprint for survival of dehydration.</title>
        <authorList>
            <person name="Xiao L."/>
            <person name="Yang G."/>
            <person name="Zhang L."/>
            <person name="Yang X."/>
            <person name="Zhao S."/>
            <person name="Ji Z."/>
            <person name="Zhou Q."/>
            <person name="Hu M."/>
            <person name="Wang Y."/>
            <person name="Chen M."/>
            <person name="Xu Y."/>
            <person name="Jin H."/>
            <person name="Xiao X."/>
            <person name="Hu G."/>
            <person name="Bao F."/>
            <person name="Hu Y."/>
            <person name="Wan P."/>
            <person name="Li L."/>
            <person name="Deng X."/>
            <person name="Kuang T."/>
            <person name="Xiang C."/>
            <person name="Zhu J.K."/>
            <person name="Oliver M.J."/>
            <person name="He Y."/>
        </authorList>
    </citation>
    <scope>NUCLEOTIDE SEQUENCE [LARGE SCALE GENOMIC DNA]</scope>
    <source>
        <strain evidence="2">cv. XS01</strain>
    </source>
</reference>
<name>A0A2Z6ZS21_9LAMI</name>
<dbReference type="EMBL" id="KV171578">
    <property type="protein sequence ID" value="KZT75954.1"/>
    <property type="molecule type" value="Genomic_DNA"/>
</dbReference>
<dbReference type="AlphaFoldDB" id="A0A2Z6ZS21"/>
<evidence type="ECO:0000313" key="2">
    <source>
        <dbReference type="Proteomes" id="UP000250235"/>
    </source>
</evidence>
<proteinExistence type="predicted"/>
<accession>A0A2Z6ZS21</accession>
<sequence length="143" mass="15867">MSRPDVIARAGRASCTMAGRSTLHAMADDGRRLSHFVSRGRACVALLAARCRLLDAPPGRALLVDDARRSHDVARAVAVSFRWWWRRRRRPPLRRVSGDVVTAGLNSSRVLVRACPGQPVKFSGRYAMSGPILIDFEILSFWA</sequence>
<keyword evidence="2" id="KW-1185">Reference proteome</keyword>
<organism evidence="1 2">
    <name type="scientific">Dorcoceras hygrometricum</name>
    <dbReference type="NCBI Taxonomy" id="472368"/>
    <lineage>
        <taxon>Eukaryota</taxon>
        <taxon>Viridiplantae</taxon>
        <taxon>Streptophyta</taxon>
        <taxon>Embryophyta</taxon>
        <taxon>Tracheophyta</taxon>
        <taxon>Spermatophyta</taxon>
        <taxon>Magnoliopsida</taxon>
        <taxon>eudicotyledons</taxon>
        <taxon>Gunneridae</taxon>
        <taxon>Pentapetalae</taxon>
        <taxon>asterids</taxon>
        <taxon>lamiids</taxon>
        <taxon>Lamiales</taxon>
        <taxon>Gesneriaceae</taxon>
        <taxon>Didymocarpoideae</taxon>
        <taxon>Trichosporeae</taxon>
        <taxon>Loxocarpinae</taxon>
        <taxon>Dorcoceras</taxon>
    </lineage>
</organism>
<protein>
    <submittedName>
        <fullName evidence="1">Uncharacterized protein</fullName>
    </submittedName>
</protein>
<gene>
    <name evidence="1" type="ORF">F511_47021</name>
</gene>
<evidence type="ECO:0000313" key="1">
    <source>
        <dbReference type="EMBL" id="KZT75954.1"/>
    </source>
</evidence>